<evidence type="ECO:0000313" key="3">
    <source>
        <dbReference type="Proteomes" id="UP000199437"/>
    </source>
</evidence>
<dbReference type="GeneID" id="99986599"/>
<reference evidence="3" key="1">
    <citation type="submission" date="2016-10" db="EMBL/GenBank/DDBJ databases">
        <authorList>
            <person name="Varghese N."/>
            <person name="Submissions S."/>
        </authorList>
    </citation>
    <scope>NUCLEOTIDE SEQUENCE [LARGE SCALE GENOMIC DNA]</scope>
    <source>
        <strain evidence="3">CGMCC 1.12402</strain>
    </source>
</reference>
<feature type="chain" id="PRO_5011772642" description="Lipoprotein" evidence="1">
    <location>
        <begin position="22"/>
        <end position="120"/>
    </location>
</feature>
<evidence type="ECO:0000313" key="2">
    <source>
        <dbReference type="EMBL" id="SEW20231.1"/>
    </source>
</evidence>
<dbReference type="EMBL" id="FOIR01000002">
    <property type="protein sequence ID" value="SEW20231.1"/>
    <property type="molecule type" value="Genomic_DNA"/>
</dbReference>
<keyword evidence="1" id="KW-0732">Signal</keyword>
<gene>
    <name evidence="2" type="ORF">SAMN05216290_1880</name>
</gene>
<dbReference type="RefSeq" id="WP_090258334.1">
    <property type="nucleotide sequence ID" value="NZ_FOIR01000002.1"/>
</dbReference>
<dbReference type="PROSITE" id="PS51257">
    <property type="entry name" value="PROKAR_LIPOPROTEIN"/>
    <property type="match status" value="1"/>
</dbReference>
<dbReference type="Proteomes" id="UP000199437">
    <property type="component" value="Unassembled WGS sequence"/>
</dbReference>
<name>A0A1I0Q0G0_9BACT</name>
<dbReference type="STRING" id="1267423.SAMN05216290_1880"/>
<evidence type="ECO:0000256" key="1">
    <source>
        <dbReference type="SAM" id="SignalP"/>
    </source>
</evidence>
<keyword evidence="3" id="KW-1185">Reference proteome</keyword>
<organism evidence="2 3">
    <name type="scientific">Roseivirga pacifica</name>
    <dbReference type="NCBI Taxonomy" id="1267423"/>
    <lineage>
        <taxon>Bacteria</taxon>
        <taxon>Pseudomonadati</taxon>
        <taxon>Bacteroidota</taxon>
        <taxon>Cytophagia</taxon>
        <taxon>Cytophagales</taxon>
        <taxon>Roseivirgaceae</taxon>
        <taxon>Roseivirga</taxon>
    </lineage>
</organism>
<feature type="signal peptide" evidence="1">
    <location>
        <begin position="1"/>
        <end position="21"/>
    </location>
</feature>
<sequence length="120" mass="13833">MRNWLLLSILFISFSACTKKANTDAFDTETWVADPDGCQLKRTEMVDQIYEVKREVLGLHQKSILKVFGKPDEEELYERSQTYFIYAIDPSGDCETTADDPRKLYIRFTALGIANEVNIK</sequence>
<dbReference type="AlphaFoldDB" id="A0A1I0Q0G0"/>
<dbReference type="OrthoDB" id="981332at2"/>
<protein>
    <recommendedName>
        <fullName evidence="4">Lipoprotein</fullName>
    </recommendedName>
</protein>
<evidence type="ECO:0008006" key="4">
    <source>
        <dbReference type="Google" id="ProtNLM"/>
    </source>
</evidence>
<proteinExistence type="predicted"/>
<accession>A0A1I0Q0G0</accession>